<accession>A0A9P6W3N9</accession>
<protein>
    <submittedName>
        <fullName evidence="2">Uncharacterized protein</fullName>
    </submittedName>
</protein>
<dbReference type="EMBL" id="PUHQ01000033">
    <property type="protein sequence ID" value="KAG0661649.1"/>
    <property type="molecule type" value="Genomic_DNA"/>
</dbReference>
<dbReference type="AlphaFoldDB" id="A0A9P6W3N9"/>
<feature type="region of interest" description="Disordered" evidence="1">
    <location>
        <begin position="163"/>
        <end position="184"/>
    </location>
</feature>
<sequence length="260" mass="28003">MAIARAPPHSAERYHYARLLWSVSVWTPSSPWIDHPTDGTLPCPLSTGPAESISTPISANTGAAQPSGTETATVIDRATVLQLFSRLLQDLYGTMGGPVALGELDVVAIEPARGGGQEQDDKASEVVIRFPAGATHAILTALPLATSSPFRLSVLRHSSDLSRLVGPAGHGSRGRQEEEPATDLDGAARIHSPHARRFRPTRAQGIPKPAPRDEANQNVRRRNLRSESLFHDEGELPFFRTFSSLYDLPRALRLGGSTVT</sequence>
<organism evidence="2 3">
    <name type="scientific">Rhodotorula mucilaginosa</name>
    <name type="common">Yeast</name>
    <name type="synonym">Rhodotorula rubra</name>
    <dbReference type="NCBI Taxonomy" id="5537"/>
    <lineage>
        <taxon>Eukaryota</taxon>
        <taxon>Fungi</taxon>
        <taxon>Dikarya</taxon>
        <taxon>Basidiomycota</taxon>
        <taxon>Pucciniomycotina</taxon>
        <taxon>Microbotryomycetes</taxon>
        <taxon>Sporidiobolales</taxon>
        <taxon>Sporidiobolaceae</taxon>
        <taxon>Rhodotorula</taxon>
    </lineage>
</organism>
<proteinExistence type="predicted"/>
<comment type="caution">
    <text evidence="2">The sequence shown here is derived from an EMBL/GenBank/DDBJ whole genome shotgun (WGS) entry which is preliminary data.</text>
</comment>
<evidence type="ECO:0000313" key="3">
    <source>
        <dbReference type="Proteomes" id="UP000777482"/>
    </source>
</evidence>
<keyword evidence="3" id="KW-1185">Reference proteome</keyword>
<dbReference type="Proteomes" id="UP000777482">
    <property type="component" value="Unassembled WGS sequence"/>
</dbReference>
<evidence type="ECO:0000313" key="2">
    <source>
        <dbReference type="EMBL" id="KAG0661649.1"/>
    </source>
</evidence>
<feature type="region of interest" description="Disordered" evidence="1">
    <location>
        <begin position="197"/>
        <end position="221"/>
    </location>
</feature>
<evidence type="ECO:0000256" key="1">
    <source>
        <dbReference type="SAM" id="MobiDB-lite"/>
    </source>
</evidence>
<name>A0A9P6W3N9_RHOMI</name>
<gene>
    <name evidence="2" type="ORF">C6P46_003870</name>
</gene>
<reference evidence="2 3" key="1">
    <citation type="submission" date="2020-11" db="EMBL/GenBank/DDBJ databases">
        <title>Kefir isolates.</title>
        <authorList>
            <person name="Marcisauskas S."/>
            <person name="Kim Y."/>
            <person name="Blasche S."/>
        </authorList>
    </citation>
    <scope>NUCLEOTIDE SEQUENCE [LARGE SCALE GENOMIC DNA]</scope>
    <source>
        <strain evidence="2 3">KR</strain>
    </source>
</reference>
<dbReference type="OrthoDB" id="2522990at2759"/>